<accession>A0A381XU99</accession>
<proteinExistence type="predicted"/>
<name>A0A381XU99_9ZZZZ</name>
<reference evidence="1" key="1">
    <citation type="submission" date="2018-05" db="EMBL/GenBank/DDBJ databases">
        <authorList>
            <person name="Lanie J.A."/>
            <person name="Ng W.-L."/>
            <person name="Kazmierczak K.M."/>
            <person name="Andrzejewski T.M."/>
            <person name="Davidsen T.M."/>
            <person name="Wayne K.J."/>
            <person name="Tettelin H."/>
            <person name="Glass J.I."/>
            <person name="Rusch D."/>
            <person name="Podicherti R."/>
            <person name="Tsui H.-C.T."/>
            <person name="Winkler M.E."/>
        </authorList>
    </citation>
    <scope>NUCLEOTIDE SEQUENCE</scope>
</reference>
<organism evidence="1">
    <name type="scientific">marine metagenome</name>
    <dbReference type="NCBI Taxonomy" id="408172"/>
    <lineage>
        <taxon>unclassified sequences</taxon>
        <taxon>metagenomes</taxon>
        <taxon>ecological metagenomes</taxon>
    </lineage>
</organism>
<gene>
    <name evidence="1" type="ORF">METZ01_LOCUS120631</name>
</gene>
<protein>
    <submittedName>
        <fullName evidence="1">Uncharacterized protein</fullName>
    </submittedName>
</protein>
<sequence length="102" mass="10444">VAVSVIQTIVSHAVWAPPAAEAAEGVCVCPGPCGRCLCPYLLAGNEGRGYPHGAHGLPVSLSQLGWLDYLVACVRPVGAAGVLRELNGLVPCKLQSCVPTLV</sequence>
<dbReference type="AlphaFoldDB" id="A0A381XU99"/>
<evidence type="ECO:0000313" key="1">
    <source>
        <dbReference type="EMBL" id="SVA67777.1"/>
    </source>
</evidence>
<dbReference type="EMBL" id="UINC01016242">
    <property type="protein sequence ID" value="SVA67777.1"/>
    <property type="molecule type" value="Genomic_DNA"/>
</dbReference>
<feature type="non-terminal residue" evidence="1">
    <location>
        <position position="1"/>
    </location>
</feature>